<dbReference type="FunFam" id="3.40.50.1970:FF:000003">
    <property type="entry name" value="Alcohol dehydrogenase, iron-containing"/>
    <property type="match status" value="1"/>
</dbReference>
<dbReference type="Pfam" id="PF25137">
    <property type="entry name" value="ADH_Fe_C"/>
    <property type="match status" value="1"/>
</dbReference>
<evidence type="ECO:0000256" key="1">
    <source>
        <dbReference type="ARBA" id="ARBA00007358"/>
    </source>
</evidence>
<organism evidence="6 7">
    <name type="scientific">Peptoniphilus indolicus</name>
    <dbReference type="NCBI Taxonomy" id="33030"/>
    <lineage>
        <taxon>Bacteria</taxon>
        <taxon>Bacillati</taxon>
        <taxon>Bacillota</taxon>
        <taxon>Tissierellia</taxon>
        <taxon>Tissierellales</taxon>
        <taxon>Peptoniphilaceae</taxon>
        <taxon>Peptoniphilus</taxon>
    </lineage>
</organism>
<dbReference type="PROSITE" id="PS00913">
    <property type="entry name" value="ADH_IRON_1"/>
    <property type="match status" value="1"/>
</dbReference>
<proteinExistence type="inferred from homology"/>
<accession>A0A379DCN0</accession>
<dbReference type="PANTHER" id="PTHR11496">
    <property type="entry name" value="ALCOHOL DEHYDROGENASE"/>
    <property type="match status" value="1"/>
</dbReference>
<name>A0A379DCN0_9FIRM</name>
<feature type="domain" description="Fe-containing alcohol dehydrogenase-like C-terminal" evidence="5">
    <location>
        <begin position="169"/>
        <end position="366"/>
    </location>
</feature>
<sequence length="367" mass="40504">MNIINSNTKIIVGKNSLDYLKDYKNKNILIITDKFLAHSELIDNVLKNLSENKVNLFDEVFPDPTLNTVKNALKQLLLNEIDVLIAFGGGSPIDAAKAVAYVAQKGYMRNCELIAIPTTSGTGSEVTSVAVIKDEDKHLKHLLKSELMLPKVAIIDAELTKSLPNTIVANTGMDVFTHALEAYVGKNSNIFSDALSEKAGEIVVKHLYKSYKGEEYSKEQMHYASTLAGMSFEIAGLGLNHAIAHQIGGQFGVTHGLANSLLLEKVIDYNSSNNDVMKKYVKYAVKIGLANNSMSDEKTIVLLKGFIHAIQRLMNIPQNISKCNISKEVYFSKLKKIAINAKKDNCMKTTPINITEEAIIKILKKIF</sequence>
<dbReference type="EMBL" id="UGTH01000001">
    <property type="protein sequence ID" value="SUB75540.1"/>
    <property type="molecule type" value="Genomic_DNA"/>
</dbReference>
<evidence type="ECO:0000313" key="7">
    <source>
        <dbReference type="Proteomes" id="UP000254777"/>
    </source>
</evidence>
<dbReference type="FunFam" id="1.20.1090.10:FF:000001">
    <property type="entry name" value="Aldehyde-alcohol dehydrogenase"/>
    <property type="match status" value="1"/>
</dbReference>
<dbReference type="GO" id="GO:0004022">
    <property type="term" value="F:alcohol dehydrogenase (NAD+) activity"/>
    <property type="evidence" value="ECO:0007669"/>
    <property type="project" value="UniProtKB-EC"/>
</dbReference>
<dbReference type="AlphaFoldDB" id="A0A379DCN0"/>
<dbReference type="Gene3D" id="1.20.1090.10">
    <property type="entry name" value="Dehydroquinate synthase-like - alpha domain"/>
    <property type="match status" value="1"/>
</dbReference>
<dbReference type="EC" id="1.1.1.1" evidence="6"/>
<dbReference type="Pfam" id="PF00465">
    <property type="entry name" value="Fe-ADH"/>
    <property type="match status" value="1"/>
</dbReference>
<evidence type="ECO:0000259" key="4">
    <source>
        <dbReference type="Pfam" id="PF00465"/>
    </source>
</evidence>
<dbReference type="InterPro" id="IPR001670">
    <property type="entry name" value="ADH_Fe/GldA"/>
</dbReference>
<dbReference type="GO" id="GO:0046872">
    <property type="term" value="F:metal ion binding"/>
    <property type="evidence" value="ECO:0007669"/>
    <property type="project" value="InterPro"/>
</dbReference>
<keyword evidence="3" id="KW-0520">NAD</keyword>
<dbReference type="Proteomes" id="UP000254777">
    <property type="component" value="Unassembled WGS sequence"/>
</dbReference>
<evidence type="ECO:0000256" key="2">
    <source>
        <dbReference type="ARBA" id="ARBA00023002"/>
    </source>
</evidence>
<keyword evidence="2 6" id="KW-0560">Oxidoreductase</keyword>
<dbReference type="RefSeq" id="WP_115312120.1">
    <property type="nucleotide sequence ID" value="NZ_UGTH01000001.1"/>
</dbReference>
<comment type="similarity">
    <text evidence="1">Belongs to the iron-containing alcohol dehydrogenase family.</text>
</comment>
<dbReference type="PANTHER" id="PTHR11496:SF102">
    <property type="entry name" value="ALCOHOL DEHYDROGENASE 4"/>
    <property type="match status" value="1"/>
</dbReference>
<feature type="domain" description="Alcohol dehydrogenase iron-type/glycerol dehydrogenase GldA" evidence="4">
    <location>
        <begin position="8"/>
        <end position="156"/>
    </location>
</feature>
<protein>
    <submittedName>
        <fullName evidence="6">Alcohol dehydrogenase 2</fullName>
        <ecNumber evidence="6">1.1.1.1</ecNumber>
    </submittedName>
</protein>
<dbReference type="InterPro" id="IPR056798">
    <property type="entry name" value="ADH_Fe_C"/>
</dbReference>
<evidence type="ECO:0000259" key="5">
    <source>
        <dbReference type="Pfam" id="PF25137"/>
    </source>
</evidence>
<dbReference type="InterPro" id="IPR018211">
    <property type="entry name" value="ADH_Fe_CS"/>
</dbReference>
<evidence type="ECO:0000256" key="3">
    <source>
        <dbReference type="ARBA" id="ARBA00023027"/>
    </source>
</evidence>
<dbReference type="SUPFAM" id="SSF56796">
    <property type="entry name" value="Dehydroquinate synthase-like"/>
    <property type="match status" value="1"/>
</dbReference>
<reference evidence="6 7" key="1">
    <citation type="submission" date="2018-06" db="EMBL/GenBank/DDBJ databases">
        <authorList>
            <consortium name="Pathogen Informatics"/>
            <person name="Doyle S."/>
        </authorList>
    </citation>
    <scope>NUCLEOTIDE SEQUENCE [LARGE SCALE GENOMIC DNA]</scope>
    <source>
        <strain evidence="6 7">NCTC11088</strain>
    </source>
</reference>
<dbReference type="InterPro" id="IPR039697">
    <property type="entry name" value="Alcohol_dehydrogenase_Fe"/>
</dbReference>
<gene>
    <name evidence="6" type="primary">adhB</name>
    <name evidence="6" type="ORF">NCTC11088_01338</name>
</gene>
<dbReference type="Gene3D" id="3.40.50.1970">
    <property type="match status" value="1"/>
</dbReference>
<evidence type="ECO:0000313" key="6">
    <source>
        <dbReference type="EMBL" id="SUB75540.1"/>
    </source>
</evidence>